<evidence type="ECO:0000256" key="1">
    <source>
        <dbReference type="ARBA" id="ARBA00004202"/>
    </source>
</evidence>
<evidence type="ECO:0000256" key="3">
    <source>
        <dbReference type="ARBA" id="ARBA00022475"/>
    </source>
</evidence>
<evidence type="ECO:0000256" key="5">
    <source>
        <dbReference type="ARBA" id="ARBA00022840"/>
    </source>
</evidence>
<keyword evidence="6" id="KW-1278">Translocase</keyword>
<dbReference type="InterPro" id="IPR003439">
    <property type="entry name" value="ABC_transporter-like_ATP-bd"/>
</dbReference>
<dbReference type="GO" id="GO:0005524">
    <property type="term" value="F:ATP binding"/>
    <property type="evidence" value="ECO:0007669"/>
    <property type="project" value="UniProtKB-KW"/>
</dbReference>
<dbReference type="GO" id="GO:0016887">
    <property type="term" value="F:ATP hydrolysis activity"/>
    <property type="evidence" value="ECO:0007669"/>
    <property type="project" value="InterPro"/>
</dbReference>
<evidence type="ECO:0000313" key="10">
    <source>
        <dbReference type="Proteomes" id="UP000262583"/>
    </source>
</evidence>
<gene>
    <name evidence="9" type="ORF">BRCON_1054</name>
</gene>
<dbReference type="Pfam" id="PF00005">
    <property type="entry name" value="ABC_tran"/>
    <property type="match status" value="1"/>
</dbReference>
<dbReference type="PANTHER" id="PTHR43553:SF27">
    <property type="entry name" value="ENERGY-COUPLING FACTOR TRANSPORTER ATP-BINDING PROTEIN ECFA2"/>
    <property type="match status" value="1"/>
</dbReference>
<dbReference type="EMBL" id="CP030759">
    <property type="protein sequence ID" value="AXA35831.1"/>
    <property type="molecule type" value="Genomic_DNA"/>
</dbReference>
<protein>
    <submittedName>
        <fullName evidence="9">ATPase component NikO of energizing module of nickel ECF transporter</fullName>
    </submittedName>
</protein>
<sequence length="144" mass="15920">MTDVYTLRDVSFVYPDGRCALDRVTLSIPEGTGLVLLGANGSGKSSLLHILAGLYFPAKGEVLFHGEVLSEERLQRDENFRRRFRTEVGILFQNTDAQLFCPTVREEIAFGPLQIFGAKQALQVTDELLAMFGLEAFADLPPSP</sequence>
<keyword evidence="4" id="KW-0547">Nucleotide-binding</keyword>
<dbReference type="InterPro" id="IPR015856">
    <property type="entry name" value="ABC_transpr_CbiO/EcfA_su"/>
</dbReference>
<dbReference type="InterPro" id="IPR027417">
    <property type="entry name" value="P-loop_NTPase"/>
</dbReference>
<keyword evidence="7" id="KW-0472">Membrane</keyword>
<dbReference type="AlphaFoldDB" id="A0A2Z4Y3Q2"/>
<feature type="domain" description="ABC transporter" evidence="8">
    <location>
        <begin position="21"/>
        <end position="139"/>
    </location>
</feature>
<evidence type="ECO:0000256" key="7">
    <source>
        <dbReference type="ARBA" id="ARBA00023136"/>
    </source>
</evidence>
<dbReference type="GO" id="GO:0043190">
    <property type="term" value="C:ATP-binding cassette (ABC) transporter complex"/>
    <property type="evidence" value="ECO:0007669"/>
    <property type="project" value="TreeGrafter"/>
</dbReference>
<keyword evidence="2" id="KW-0813">Transport</keyword>
<evidence type="ECO:0000259" key="8">
    <source>
        <dbReference type="Pfam" id="PF00005"/>
    </source>
</evidence>
<keyword evidence="5" id="KW-0067">ATP-binding</keyword>
<organism evidence="9 10">
    <name type="scientific">Sumerlaea chitinivorans</name>
    <dbReference type="NCBI Taxonomy" id="2250252"/>
    <lineage>
        <taxon>Bacteria</taxon>
        <taxon>Candidatus Sumerlaeota</taxon>
        <taxon>Candidatus Sumerlaeia</taxon>
        <taxon>Candidatus Sumerlaeales</taxon>
        <taxon>Candidatus Sumerlaeaceae</taxon>
        <taxon>Candidatus Sumerlaea</taxon>
    </lineage>
</organism>
<proteinExistence type="predicted"/>
<evidence type="ECO:0000256" key="2">
    <source>
        <dbReference type="ARBA" id="ARBA00022448"/>
    </source>
</evidence>
<dbReference type="SUPFAM" id="SSF52540">
    <property type="entry name" value="P-loop containing nucleoside triphosphate hydrolases"/>
    <property type="match status" value="1"/>
</dbReference>
<evidence type="ECO:0000256" key="4">
    <source>
        <dbReference type="ARBA" id="ARBA00022741"/>
    </source>
</evidence>
<dbReference type="Proteomes" id="UP000262583">
    <property type="component" value="Chromosome"/>
</dbReference>
<accession>A0A2Z4Y3Q2</accession>
<dbReference type="GO" id="GO:0042626">
    <property type="term" value="F:ATPase-coupled transmembrane transporter activity"/>
    <property type="evidence" value="ECO:0007669"/>
    <property type="project" value="TreeGrafter"/>
</dbReference>
<comment type="subcellular location">
    <subcellularLocation>
        <location evidence="1">Cell membrane</location>
        <topology evidence="1">Peripheral membrane protein</topology>
    </subcellularLocation>
</comment>
<dbReference type="KEGG" id="schv:BRCON_1054"/>
<evidence type="ECO:0000313" key="9">
    <source>
        <dbReference type="EMBL" id="AXA35831.1"/>
    </source>
</evidence>
<dbReference type="CDD" id="cd03225">
    <property type="entry name" value="ABC_cobalt_CbiO_domain1"/>
    <property type="match status" value="1"/>
</dbReference>
<reference evidence="9 10" key="1">
    <citation type="submission" date="2018-05" db="EMBL/GenBank/DDBJ databases">
        <title>A metagenomic window into the 2 km-deep terrestrial subsurface aquifer revealed taxonomically and functionally diverse microbial community comprising novel uncultured bacterial lineages.</title>
        <authorList>
            <person name="Kadnikov V.V."/>
            <person name="Mardanov A.V."/>
            <person name="Beletsky A.V."/>
            <person name="Banks D."/>
            <person name="Pimenov N.V."/>
            <person name="Frank Y.A."/>
            <person name="Karnachuk O.V."/>
            <person name="Ravin N.V."/>
        </authorList>
    </citation>
    <scope>NUCLEOTIDE SEQUENCE [LARGE SCALE GENOMIC DNA]</scope>
    <source>
        <strain evidence="9">BY</strain>
    </source>
</reference>
<dbReference type="InterPro" id="IPR050095">
    <property type="entry name" value="ECF_ABC_transporter_ATP-bd"/>
</dbReference>
<keyword evidence="3" id="KW-1003">Cell membrane</keyword>
<dbReference type="PANTHER" id="PTHR43553">
    <property type="entry name" value="HEAVY METAL TRANSPORTER"/>
    <property type="match status" value="1"/>
</dbReference>
<name>A0A2Z4Y3Q2_SUMC1</name>
<evidence type="ECO:0000256" key="6">
    <source>
        <dbReference type="ARBA" id="ARBA00022967"/>
    </source>
</evidence>
<dbReference type="Gene3D" id="3.40.50.300">
    <property type="entry name" value="P-loop containing nucleotide triphosphate hydrolases"/>
    <property type="match status" value="1"/>
</dbReference>